<dbReference type="EMBL" id="LQOW01000006">
    <property type="protein sequence ID" value="ORV63459.1"/>
    <property type="molecule type" value="Genomic_DNA"/>
</dbReference>
<comment type="subcellular location">
    <subcellularLocation>
        <location evidence="1">Virion</location>
    </subcellularLocation>
</comment>
<dbReference type="Pfam" id="PF05065">
    <property type="entry name" value="Phage_capsid"/>
    <property type="match status" value="1"/>
</dbReference>
<proteinExistence type="predicted"/>
<keyword evidence="4" id="KW-1185">Reference proteome</keyword>
<dbReference type="Gene3D" id="3.30.2320.10">
    <property type="entry name" value="hypothetical protein PF0899 domain"/>
    <property type="match status" value="1"/>
</dbReference>
<evidence type="ECO:0000313" key="3">
    <source>
        <dbReference type="EMBL" id="ORV63459.1"/>
    </source>
</evidence>
<evidence type="ECO:0000259" key="2">
    <source>
        <dbReference type="Pfam" id="PF05065"/>
    </source>
</evidence>
<organism evidence="3 4">
    <name type="scientific">Mycobacterium fragae</name>
    <dbReference type="NCBI Taxonomy" id="1260918"/>
    <lineage>
        <taxon>Bacteria</taxon>
        <taxon>Bacillati</taxon>
        <taxon>Actinomycetota</taxon>
        <taxon>Actinomycetes</taxon>
        <taxon>Mycobacteriales</taxon>
        <taxon>Mycobacteriaceae</taxon>
        <taxon>Mycobacterium</taxon>
    </lineage>
</organism>
<dbReference type="InterPro" id="IPR054612">
    <property type="entry name" value="Phage_capsid-like_C"/>
</dbReference>
<comment type="caution">
    <text evidence="3">The sequence shown here is derived from an EMBL/GenBank/DDBJ whole genome shotgun (WGS) entry which is preliminary data.</text>
</comment>
<dbReference type="SUPFAM" id="SSF56563">
    <property type="entry name" value="Major capsid protein gp5"/>
    <property type="match status" value="1"/>
</dbReference>
<dbReference type="AlphaFoldDB" id="A0A1X1V399"/>
<dbReference type="InterPro" id="IPR024455">
    <property type="entry name" value="Phage_capsid"/>
</dbReference>
<dbReference type="Gene3D" id="3.30.2400.10">
    <property type="entry name" value="Major capsid protein gp5"/>
    <property type="match status" value="1"/>
</dbReference>
<dbReference type="STRING" id="1260918.AWC06_08965"/>
<evidence type="ECO:0000256" key="1">
    <source>
        <dbReference type="ARBA" id="ARBA00004328"/>
    </source>
</evidence>
<evidence type="ECO:0000313" key="4">
    <source>
        <dbReference type="Proteomes" id="UP000194000"/>
    </source>
</evidence>
<dbReference type="RefSeq" id="WP_085194848.1">
    <property type="nucleotide sequence ID" value="NZ_JACKVI010000009.1"/>
</dbReference>
<accession>A0A1X1V399</accession>
<feature type="domain" description="Phage capsid-like C-terminal" evidence="2">
    <location>
        <begin position="193"/>
        <end position="428"/>
    </location>
</feature>
<protein>
    <recommendedName>
        <fullName evidence="2">Phage capsid-like C-terminal domain-containing protein</fullName>
    </recommendedName>
</protein>
<name>A0A1X1V399_9MYCO</name>
<dbReference type="OrthoDB" id="4688919at2"/>
<gene>
    <name evidence="3" type="ORF">AWC06_08965</name>
</gene>
<dbReference type="NCBIfam" id="TIGR01554">
    <property type="entry name" value="major_cap_HK97"/>
    <property type="match status" value="1"/>
</dbReference>
<sequence>MWTKAQEARLEEIGAELKRMTGYKAAQLSEKQVEHMKRLTDEGEKLMTQRDNHKAALGYAGYASPAEWGRADTNPGDDDGGIGFKGFVPNAENRLRPVSLYEFTRTQLKALQRAAQQNTPLRVHVHDKGIESGDYTSTLRNKAAVAEGNFTPNLLPPVQQPTPYPWFRLPYEQIRLSNFLPNFEMSGPGIGYFRHVSNAAEAGYVAEGTEKPDISPSISEVYVRPAKIAGLCRLTKEVIADAGDQFVNMLVADLTESTYNAEANLLINGTAASNGFDGLLHVSGTLSHAYNATTDVDALGALNKGFVQLRQSFFEPDLCVMSPATLGSIRRLRDANGRLQLDLLAGAKSINQVSEEENLWGVRVIQSTQIADGTAITMSVANGAAVVYMREPLNIFYDPYSLSSTNVHQFICETRLALACPRVGAILVTTGLPTT</sequence>
<reference evidence="3 4" key="1">
    <citation type="submission" date="2016-01" db="EMBL/GenBank/DDBJ databases">
        <title>The new phylogeny of the genus Mycobacterium.</title>
        <authorList>
            <person name="Tarcisio F."/>
            <person name="Conor M."/>
            <person name="Antonella G."/>
            <person name="Elisabetta G."/>
            <person name="Giulia F.S."/>
            <person name="Sara T."/>
            <person name="Anna F."/>
            <person name="Clotilde B."/>
            <person name="Roberto B."/>
            <person name="Veronica D.S."/>
            <person name="Fabio R."/>
            <person name="Monica P."/>
            <person name="Olivier J."/>
            <person name="Enrico T."/>
            <person name="Nicola S."/>
        </authorList>
    </citation>
    <scope>NUCLEOTIDE SEQUENCE [LARGE SCALE GENOMIC DNA]</scope>
    <source>
        <strain evidence="3 4">DSM 45731</strain>
    </source>
</reference>
<dbReference type="Proteomes" id="UP000194000">
    <property type="component" value="Unassembled WGS sequence"/>
</dbReference>